<evidence type="ECO:0000313" key="2">
    <source>
        <dbReference type="EMBL" id="SDH37011.1"/>
    </source>
</evidence>
<reference evidence="3" key="1">
    <citation type="submission" date="2016-10" db="EMBL/GenBank/DDBJ databases">
        <authorList>
            <person name="Varghese N."/>
            <person name="Submissions S."/>
        </authorList>
    </citation>
    <scope>NUCLEOTIDE SEQUENCE [LARGE SCALE GENOMIC DNA]</scope>
    <source>
        <strain evidence="3">DSM 22002</strain>
    </source>
</reference>
<name>A0A1G8BV14_9MICO</name>
<dbReference type="STRING" id="399736.SAMN04489720_1065"/>
<dbReference type="PANTHER" id="PTHR43317">
    <property type="entry name" value="THERMOSPERMINE SYNTHASE ACAULIS5"/>
    <property type="match status" value="1"/>
</dbReference>
<dbReference type="GO" id="GO:0006596">
    <property type="term" value="P:polyamine biosynthetic process"/>
    <property type="evidence" value="ECO:0007669"/>
    <property type="project" value="UniProtKB-KW"/>
</dbReference>
<evidence type="ECO:0008006" key="4">
    <source>
        <dbReference type="Google" id="ProtNLM"/>
    </source>
</evidence>
<dbReference type="Gene3D" id="3.40.50.150">
    <property type="entry name" value="Vaccinia Virus protein VP39"/>
    <property type="match status" value="1"/>
</dbReference>
<gene>
    <name evidence="2" type="ORF">SAMN04489720_1065</name>
</gene>
<dbReference type="InterPro" id="IPR029063">
    <property type="entry name" value="SAM-dependent_MTases_sf"/>
</dbReference>
<organism evidence="2 3">
    <name type="scientific">Agrococcus jejuensis</name>
    <dbReference type="NCBI Taxonomy" id="399736"/>
    <lineage>
        <taxon>Bacteria</taxon>
        <taxon>Bacillati</taxon>
        <taxon>Actinomycetota</taxon>
        <taxon>Actinomycetes</taxon>
        <taxon>Micrococcales</taxon>
        <taxon>Microbacteriaceae</taxon>
        <taxon>Agrococcus</taxon>
    </lineage>
</organism>
<accession>A0A1G8BV14</accession>
<dbReference type="AlphaFoldDB" id="A0A1G8BV14"/>
<proteinExistence type="predicted"/>
<dbReference type="RefSeq" id="WP_407922485.1">
    <property type="nucleotide sequence ID" value="NZ_LT629695.1"/>
</dbReference>
<sequence length="277" mass="29710">MSALPSTTLSNGMHAEMRFSGDGGYQLVVDGTPQSHVDPERPELLVYEYVQRIGHVLDAMRPGPLTAVHLGAGALTLPRYVARTRPGSRQQVIELEPGIVEIVREVAPLPREASIRIRYGDARAVLERLPGGLVGACDLVIVDVFAGSQTPAHVTSVEFHERVRALLAPGGVLCVNLADGRELRFVRSQLATLTHVHPHVAAIADTGFLKGRRYGNLVAVASDEPLRLDGVPAALQRDPWPAKVVEGDELRRFASSGAIVTDATALPSPPPNRSVFG</sequence>
<keyword evidence="3" id="KW-1185">Reference proteome</keyword>
<dbReference type="Proteomes" id="UP000198822">
    <property type="component" value="Chromosome I"/>
</dbReference>
<evidence type="ECO:0000256" key="1">
    <source>
        <dbReference type="ARBA" id="ARBA00023115"/>
    </source>
</evidence>
<dbReference type="EMBL" id="LT629695">
    <property type="protein sequence ID" value="SDH37011.1"/>
    <property type="molecule type" value="Genomic_DNA"/>
</dbReference>
<dbReference type="CDD" id="cd02440">
    <property type="entry name" value="AdoMet_MTases"/>
    <property type="match status" value="1"/>
</dbReference>
<dbReference type="NCBIfam" id="NF037959">
    <property type="entry name" value="MFS_SpdSyn"/>
    <property type="match status" value="1"/>
</dbReference>
<dbReference type="SUPFAM" id="SSF53335">
    <property type="entry name" value="S-adenosyl-L-methionine-dependent methyltransferases"/>
    <property type="match status" value="1"/>
</dbReference>
<evidence type="ECO:0000313" key="3">
    <source>
        <dbReference type="Proteomes" id="UP000198822"/>
    </source>
</evidence>
<keyword evidence="1" id="KW-0620">Polyamine biosynthesis</keyword>
<protein>
    <recommendedName>
        <fullName evidence="4">Spermidine synthase</fullName>
    </recommendedName>
</protein>
<dbReference type="PANTHER" id="PTHR43317:SF1">
    <property type="entry name" value="THERMOSPERMINE SYNTHASE ACAULIS5"/>
    <property type="match status" value="1"/>
</dbReference>